<gene>
    <name evidence="3" type="primary">CCDC159</name>
</gene>
<dbReference type="Ensembl" id="ENSMODT00000058317.1">
    <property type="protein sequence ID" value="ENSMODP00000053857.1"/>
    <property type="gene ID" value="ENSMODG00000006463.3"/>
</dbReference>
<evidence type="ECO:0000313" key="3">
    <source>
        <dbReference type="Ensembl" id="ENSMODP00000053857.1"/>
    </source>
</evidence>
<feature type="compositionally biased region" description="Basic residues" evidence="2">
    <location>
        <begin position="399"/>
        <end position="412"/>
    </location>
</feature>
<sequence>MGLEYEHLQGPRNEDSMDPILFQMFSPSDCVLAGIPRDSDSSLVSVHTPGSSSPRECALQSLNKSDKQLTVSVVSPKPWSLGVVHKINSDSQKLKNDEKDLLKNRHISFKKLLSSEEVLTSSLKLNAISKGSMTKSRNVNKNRSRSRSLSPSSKPLIETSDQRSLETDNFKAQGKVSTVMIPDSQKLLRIDLDSLKNQLQAQTKAFEFLNHSVTLLEKESSHQRVKIQELEEVMSMSCYPAQDDLIRRGAELGRQELWRALARGLQEVKENLRGSEEAQRGRTTRSLLQLGQEIRESKKFLWEELEVLQEEVTYIHQKLKSQEEEINKNLVNIKKMQKNQVKCRKVLTKMKQQGSMVSEEDLKNKDSWGEEELEEELNDIWSAVNTLENAIESLSLTRIKSRGTPKGRKGRRCVSPLPTPAWATDSDSDANPPHCP</sequence>
<reference evidence="3 4" key="1">
    <citation type="journal article" date="2007" name="Nature">
        <title>Genome of the marsupial Monodelphis domestica reveals innovation in non-coding sequences.</title>
        <authorList>
            <person name="Mikkelsen T.S."/>
            <person name="Wakefield M.J."/>
            <person name="Aken B."/>
            <person name="Amemiya C.T."/>
            <person name="Chang J.L."/>
            <person name="Duke S."/>
            <person name="Garber M."/>
            <person name="Gentles A.J."/>
            <person name="Goodstadt L."/>
            <person name="Heger A."/>
            <person name="Jurka J."/>
            <person name="Kamal M."/>
            <person name="Mauceli E."/>
            <person name="Searle S.M."/>
            <person name="Sharpe T."/>
            <person name="Baker M.L."/>
            <person name="Batzer M.A."/>
            <person name="Benos P.V."/>
            <person name="Belov K."/>
            <person name="Clamp M."/>
            <person name="Cook A."/>
            <person name="Cuff J."/>
            <person name="Das R."/>
            <person name="Davidow L."/>
            <person name="Deakin J.E."/>
            <person name="Fazzari M.J."/>
            <person name="Glass J.L."/>
            <person name="Grabherr M."/>
            <person name="Greally J.M."/>
            <person name="Gu W."/>
            <person name="Hore T.A."/>
            <person name="Huttley G.A."/>
            <person name="Kleber M."/>
            <person name="Jirtle R.L."/>
            <person name="Koina E."/>
            <person name="Lee J.T."/>
            <person name="Mahony S."/>
            <person name="Marra M.A."/>
            <person name="Miller R.D."/>
            <person name="Nicholls R.D."/>
            <person name="Oda M."/>
            <person name="Papenfuss A.T."/>
            <person name="Parra Z.E."/>
            <person name="Pollock D.D."/>
            <person name="Ray D.A."/>
            <person name="Schein J.E."/>
            <person name="Speed T.P."/>
            <person name="Thompson K."/>
            <person name="VandeBerg J.L."/>
            <person name="Wade C.M."/>
            <person name="Walker J.A."/>
            <person name="Waters P.D."/>
            <person name="Webber C."/>
            <person name="Weidman J.R."/>
            <person name="Xie X."/>
            <person name="Zody M.C."/>
            <person name="Baldwin J."/>
            <person name="Abdouelleil A."/>
            <person name="Abdulkadir J."/>
            <person name="Abebe A."/>
            <person name="Abera B."/>
            <person name="Abreu J."/>
            <person name="Acer S.C."/>
            <person name="Aftuck L."/>
            <person name="Alexander A."/>
            <person name="An P."/>
            <person name="Anderson E."/>
            <person name="Anderson S."/>
            <person name="Arachi H."/>
            <person name="Azer M."/>
            <person name="Bachantsang P."/>
            <person name="Barry A."/>
            <person name="Bayul T."/>
            <person name="Berlin A."/>
            <person name="Bessette D."/>
            <person name="Bloom T."/>
            <person name="Bloom T."/>
            <person name="Boguslavskiy L."/>
            <person name="Bonnet C."/>
            <person name="Boukhgalter B."/>
            <person name="Bourzgui I."/>
            <person name="Brown A."/>
            <person name="Cahill P."/>
            <person name="Channer S."/>
            <person name="Cheshatsang Y."/>
            <person name="Chuda L."/>
            <person name="Citroen M."/>
            <person name="Collymore A."/>
            <person name="Cooke P."/>
            <person name="Costello M."/>
            <person name="D'Aco K."/>
            <person name="Daza R."/>
            <person name="De Haan G."/>
            <person name="DeGray S."/>
            <person name="DeMaso C."/>
            <person name="Dhargay N."/>
            <person name="Dooley K."/>
            <person name="Dooley E."/>
            <person name="Doricent M."/>
            <person name="Dorje P."/>
            <person name="Dorjee K."/>
            <person name="Dupes A."/>
            <person name="Elong R."/>
            <person name="Falk J."/>
            <person name="Farina A."/>
            <person name="Faro S."/>
            <person name="Ferguson D."/>
            <person name="Fisher S."/>
            <person name="Foley C.D."/>
            <person name="Franke A."/>
            <person name="Friedrich D."/>
            <person name="Gadbois L."/>
            <person name="Gearin G."/>
            <person name="Gearin C.R."/>
            <person name="Giannoukos G."/>
            <person name="Goode T."/>
            <person name="Graham J."/>
            <person name="Grandbois E."/>
            <person name="Grewal S."/>
            <person name="Gyaltsen K."/>
            <person name="Hafez N."/>
            <person name="Hagos B."/>
            <person name="Hall J."/>
            <person name="Henson C."/>
            <person name="Hollinger A."/>
            <person name="Honan T."/>
            <person name="Huard M.D."/>
            <person name="Hughes L."/>
            <person name="Hurhula B."/>
            <person name="Husby M.E."/>
            <person name="Kamat A."/>
            <person name="Kanga B."/>
            <person name="Kashin S."/>
            <person name="Khazanovich D."/>
            <person name="Kisner P."/>
            <person name="Lance K."/>
            <person name="Lara M."/>
            <person name="Lee W."/>
            <person name="Lennon N."/>
            <person name="Letendre F."/>
            <person name="LeVine R."/>
            <person name="Lipovsky A."/>
            <person name="Liu X."/>
            <person name="Liu J."/>
            <person name="Liu S."/>
            <person name="Lokyitsang T."/>
            <person name="Lokyitsang Y."/>
            <person name="Lubonja R."/>
            <person name="Lui A."/>
            <person name="MacDonald P."/>
            <person name="Magnisalis V."/>
            <person name="Maru K."/>
            <person name="Matthews C."/>
            <person name="McCusker W."/>
            <person name="McDonough S."/>
            <person name="Mehta T."/>
            <person name="Meldrim J."/>
            <person name="Meneus L."/>
            <person name="Mihai O."/>
            <person name="Mihalev A."/>
            <person name="Mihova T."/>
            <person name="Mittelman R."/>
            <person name="Mlenga V."/>
            <person name="Montmayeur A."/>
            <person name="Mulrain L."/>
            <person name="Navidi A."/>
            <person name="Naylor J."/>
            <person name="Negash T."/>
            <person name="Nguyen T."/>
            <person name="Nguyen N."/>
            <person name="Nicol R."/>
            <person name="Norbu C."/>
            <person name="Norbu N."/>
            <person name="Novod N."/>
            <person name="O'Neill B."/>
            <person name="Osman S."/>
            <person name="Markiewicz E."/>
            <person name="Oyono O.L."/>
            <person name="Patti C."/>
            <person name="Phunkhang P."/>
            <person name="Pierre F."/>
            <person name="Priest M."/>
            <person name="Raghuraman S."/>
            <person name="Rege F."/>
            <person name="Reyes R."/>
            <person name="Rise C."/>
            <person name="Rogov P."/>
            <person name="Ross K."/>
            <person name="Ryan E."/>
            <person name="Settipalli S."/>
            <person name="Shea T."/>
            <person name="Sherpa N."/>
            <person name="Shi L."/>
            <person name="Shih D."/>
            <person name="Sparrow T."/>
            <person name="Spaulding J."/>
            <person name="Stalker J."/>
            <person name="Stange-Thomann N."/>
            <person name="Stavropoulos S."/>
            <person name="Stone C."/>
            <person name="Strader C."/>
            <person name="Tesfaye S."/>
            <person name="Thomson T."/>
            <person name="Thoulutsang Y."/>
            <person name="Thoulutsang D."/>
            <person name="Topham K."/>
            <person name="Topping I."/>
            <person name="Tsamla T."/>
            <person name="Vassiliev H."/>
            <person name="Vo A."/>
            <person name="Wangchuk T."/>
            <person name="Wangdi T."/>
            <person name="Weiand M."/>
            <person name="Wilkinson J."/>
            <person name="Wilson A."/>
            <person name="Yadav S."/>
            <person name="Young G."/>
            <person name="Yu Q."/>
            <person name="Zembek L."/>
            <person name="Zhong D."/>
            <person name="Zimmer A."/>
            <person name="Zwirko Z."/>
            <person name="Jaffe D.B."/>
            <person name="Alvarez P."/>
            <person name="Brockman W."/>
            <person name="Butler J."/>
            <person name="Chin C."/>
            <person name="Gnerre S."/>
            <person name="MacCallum I."/>
            <person name="Graves J.A."/>
            <person name="Ponting C.P."/>
            <person name="Breen M."/>
            <person name="Samollow P.B."/>
            <person name="Lander E.S."/>
            <person name="Lindblad-Toh K."/>
        </authorList>
    </citation>
    <scope>NUCLEOTIDE SEQUENCE [LARGE SCALE GENOMIC DNA]</scope>
</reference>
<evidence type="ECO:0000256" key="2">
    <source>
        <dbReference type="SAM" id="MobiDB-lite"/>
    </source>
</evidence>
<feature type="region of interest" description="Disordered" evidence="2">
    <location>
        <begin position="399"/>
        <end position="436"/>
    </location>
</feature>
<keyword evidence="4" id="KW-1185">Reference proteome</keyword>
<feature type="compositionally biased region" description="Low complexity" evidence="2">
    <location>
        <begin position="147"/>
        <end position="156"/>
    </location>
</feature>
<dbReference type="PANTHER" id="PTHR34533:SF1">
    <property type="entry name" value="COILED-COIL DOMAIN-CONTAINING PROTEIN 159"/>
    <property type="match status" value="1"/>
</dbReference>
<dbReference type="PANTHER" id="PTHR34533">
    <property type="entry name" value="TRANSMEMBRANE PROTEIN CCDC163"/>
    <property type="match status" value="1"/>
</dbReference>
<dbReference type="RefSeq" id="XP_007488565.1">
    <property type="nucleotide sequence ID" value="XM_007488503.3"/>
</dbReference>
<dbReference type="AlphaFoldDB" id="A0A5F8H203"/>
<dbReference type="InParanoid" id="A0A5F8H203"/>
<dbReference type="FunCoup" id="A0A5F8H203">
    <property type="interactions" value="23"/>
</dbReference>
<dbReference type="STRING" id="13616.ENSMODP00000053857"/>
<dbReference type="GeneTree" id="ENSGT00390000008201"/>
<keyword evidence="1" id="KW-0175">Coiled coil</keyword>
<proteinExistence type="predicted"/>
<name>A0A5F8H203_MONDO</name>
<reference evidence="3" key="2">
    <citation type="submission" date="2025-08" db="UniProtKB">
        <authorList>
            <consortium name="Ensembl"/>
        </authorList>
    </citation>
    <scope>IDENTIFICATION</scope>
</reference>
<evidence type="ECO:0000256" key="1">
    <source>
        <dbReference type="SAM" id="Coils"/>
    </source>
</evidence>
<organism evidence="3 4">
    <name type="scientific">Monodelphis domestica</name>
    <name type="common">Gray short-tailed opossum</name>
    <dbReference type="NCBI Taxonomy" id="13616"/>
    <lineage>
        <taxon>Eukaryota</taxon>
        <taxon>Metazoa</taxon>
        <taxon>Chordata</taxon>
        <taxon>Craniata</taxon>
        <taxon>Vertebrata</taxon>
        <taxon>Euteleostomi</taxon>
        <taxon>Mammalia</taxon>
        <taxon>Metatheria</taxon>
        <taxon>Didelphimorphia</taxon>
        <taxon>Didelphidae</taxon>
        <taxon>Monodelphis</taxon>
    </lineage>
</organism>
<dbReference type="OMA" id="WEECESL"/>
<dbReference type="OrthoDB" id="8935875at2759"/>
<dbReference type="Bgee" id="ENSMODG00000006463">
    <property type="expression patterns" value="Expressed in testis and 19 other cell types or tissues"/>
</dbReference>
<dbReference type="CTD" id="126075"/>
<dbReference type="InterPro" id="IPR039284">
    <property type="entry name" value="CCDC159/163"/>
</dbReference>
<accession>A0A5F8H203</accession>
<feature type="region of interest" description="Disordered" evidence="2">
    <location>
        <begin position="133"/>
        <end position="165"/>
    </location>
</feature>
<evidence type="ECO:0000313" key="4">
    <source>
        <dbReference type="Proteomes" id="UP000002280"/>
    </source>
</evidence>
<dbReference type="GeneID" id="100010961"/>
<protein>
    <submittedName>
        <fullName evidence="3">Coiled-coil domain containing 159</fullName>
    </submittedName>
</protein>
<reference evidence="3" key="3">
    <citation type="submission" date="2025-09" db="UniProtKB">
        <authorList>
            <consortium name="Ensembl"/>
        </authorList>
    </citation>
    <scope>IDENTIFICATION</scope>
</reference>
<dbReference type="Proteomes" id="UP000002280">
    <property type="component" value="Chromosome 3"/>
</dbReference>
<feature type="coiled-coil region" evidence="1">
    <location>
        <begin position="305"/>
        <end position="339"/>
    </location>
</feature>